<feature type="region of interest" description="Disordered" evidence="1">
    <location>
        <begin position="225"/>
        <end position="273"/>
    </location>
</feature>
<keyword evidence="3" id="KW-1185">Reference proteome</keyword>
<evidence type="ECO:0000256" key="1">
    <source>
        <dbReference type="SAM" id="MobiDB-lite"/>
    </source>
</evidence>
<organism evidence="2 3">
    <name type="scientific">Tanacetum coccineum</name>
    <dbReference type="NCBI Taxonomy" id="301880"/>
    <lineage>
        <taxon>Eukaryota</taxon>
        <taxon>Viridiplantae</taxon>
        <taxon>Streptophyta</taxon>
        <taxon>Embryophyta</taxon>
        <taxon>Tracheophyta</taxon>
        <taxon>Spermatophyta</taxon>
        <taxon>Magnoliopsida</taxon>
        <taxon>eudicotyledons</taxon>
        <taxon>Gunneridae</taxon>
        <taxon>Pentapetalae</taxon>
        <taxon>asterids</taxon>
        <taxon>campanulids</taxon>
        <taxon>Asterales</taxon>
        <taxon>Asteraceae</taxon>
        <taxon>Asteroideae</taxon>
        <taxon>Anthemideae</taxon>
        <taxon>Anthemidinae</taxon>
        <taxon>Tanacetum</taxon>
    </lineage>
</organism>
<reference evidence="2" key="2">
    <citation type="submission" date="2022-01" db="EMBL/GenBank/DDBJ databases">
        <authorList>
            <person name="Yamashiro T."/>
            <person name="Shiraishi A."/>
            <person name="Satake H."/>
            <person name="Nakayama K."/>
        </authorList>
    </citation>
    <scope>NUCLEOTIDE SEQUENCE</scope>
</reference>
<accession>A0ABQ5H9S7</accession>
<feature type="compositionally biased region" description="Polar residues" evidence="1">
    <location>
        <begin position="197"/>
        <end position="208"/>
    </location>
</feature>
<reference evidence="2" key="1">
    <citation type="journal article" date="2022" name="Int. J. Mol. Sci.">
        <title>Draft Genome of Tanacetum Coccineum: Genomic Comparison of Closely Related Tanacetum-Family Plants.</title>
        <authorList>
            <person name="Yamashiro T."/>
            <person name="Shiraishi A."/>
            <person name="Nakayama K."/>
            <person name="Satake H."/>
        </authorList>
    </citation>
    <scope>NUCLEOTIDE SEQUENCE</scope>
</reference>
<gene>
    <name evidence="2" type="ORF">Tco_1058447</name>
</gene>
<dbReference type="EMBL" id="BQNB010019324">
    <property type="protein sequence ID" value="GJT84105.1"/>
    <property type="molecule type" value="Genomic_DNA"/>
</dbReference>
<comment type="caution">
    <text evidence="2">The sequence shown here is derived from an EMBL/GenBank/DDBJ whole genome shotgun (WGS) entry which is preliminary data.</text>
</comment>
<name>A0ABQ5H9S7_9ASTR</name>
<feature type="compositionally biased region" description="Basic residues" evidence="1">
    <location>
        <begin position="183"/>
        <end position="194"/>
    </location>
</feature>
<dbReference type="Proteomes" id="UP001151760">
    <property type="component" value="Unassembled WGS sequence"/>
</dbReference>
<feature type="region of interest" description="Disordered" evidence="1">
    <location>
        <begin position="155"/>
        <end position="210"/>
    </location>
</feature>
<sequence>MSTLPFADTHNLAAFLSKPAKSEGFEQIVKTVNGEVQLQALVDGKKIIINAATIRRDLQLEDAEGIDYLSNAIIFEQLTLMGAKTTAWNEFSSTMASAIICVATNQKFNFSKYIFESMVKNLENVFDFCKHEKGRERLFWKRNTLFQTMVVQHQEEMGEGSANPTDPYHTPTIIQPSTSQPQKKQKPRRPKRKDTKIPQSSGPTNNVANKAINEEMDDSLERVATTATSLDVEQDRGNINKTQSKATPNELSSLGTSSGGGPRHQKTMGDTIA</sequence>
<feature type="compositionally biased region" description="Polar residues" evidence="1">
    <location>
        <begin position="239"/>
        <end position="250"/>
    </location>
</feature>
<protein>
    <submittedName>
        <fullName evidence="2">Uncharacterized protein</fullName>
    </submittedName>
</protein>
<proteinExistence type="predicted"/>
<evidence type="ECO:0000313" key="3">
    <source>
        <dbReference type="Proteomes" id="UP001151760"/>
    </source>
</evidence>
<evidence type="ECO:0000313" key="2">
    <source>
        <dbReference type="EMBL" id="GJT84105.1"/>
    </source>
</evidence>